<proteinExistence type="inferred from homology"/>
<dbReference type="PANTHER" id="PTHR33446:SF2">
    <property type="entry name" value="PROTEIN TONB"/>
    <property type="match status" value="1"/>
</dbReference>
<evidence type="ECO:0000256" key="6">
    <source>
        <dbReference type="ARBA" id="ARBA00022692"/>
    </source>
</evidence>
<dbReference type="Proteomes" id="UP000753724">
    <property type="component" value="Unassembled WGS sequence"/>
</dbReference>
<organism evidence="13 14">
    <name type="scientific">Novosphingobium ovatum</name>
    <dbReference type="NCBI Taxonomy" id="1908523"/>
    <lineage>
        <taxon>Bacteria</taxon>
        <taxon>Pseudomonadati</taxon>
        <taxon>Pseudomonadota</taxon>
        <taxon>Alphaproteobacteria</taxon>
        <taxon>Sphingomonadales</taxon>
        <taxon>Sphingomonadaceae</taxon>
        <taxon>Novosphingobium</taxon>
    </lineage>
</organism>
<feature type="region of interest" description="Disordered" evidence="10">
    <location>
        <begin position="63"/>
        <end position="84"/>
    </location>
</feature>
<evidence type="ECO:0000256" key="4">
    <source>
        <dbReference type="ARBA" id="ARBA00022475"/>
    </source>
</evidence>
<comment type="caution">
    <text evidence="13">The sequence shown here is derived from an EMBL/GenBank/DDBJ whole genome shotgun (WGS) entry which is preliminary data.</text>
</comment>
<feature type="transmembrane region" description="Helical" evidence="11">
    <location>
        <begin position="14"/>
        <end position="37"/>
    </location>
</feature>
<keyword evidence="6 11" id="KW-0812">Transmembrane</keyword>
<dbReference type="InterPro" id="IPR051045">
    <property type="entry name" value="TonB-dependent_transducer"/>
</dbReference>
<reference evidence="14" key="1">
    <citation type="submission" date="2020-01" db="EMBL/GenBank/DDBJ databases">
        <title>Sphingomonas sp. strain CSW-10.</title>
        <authorList>
            <person name="Chen W.-M."/>
        </authorList>
    </citation>
    <scope>NUCLEOTIDE SEQUENCE [LARGE SCALE GENOMIC DNA]</scope>
    <source>
        <strain evidence="14">FSY-8</strain>
    </source>
</reference>
<gene>
    <name evidence="13" type="ORF">GTZ99_10660</name>
</gene>
<dbReference type="RefSeq" id="WP_161718706.1">
    <property type="nucleotide sequence ID" value="NZ_JAAAPO010000004.1"/>
</dbReference>
<dbReference type="EMBL" id="JAAAPO010000004">
    <property type="protein sequence ID" value="NBC37017.1"/>
    <property type="molecule type" value="Genomic_DNA"/>
</dbReference>
<evidence type="ECO:0000256" key="10">
    <source>
        <dbReference type="SAM" id="MobiDB-lite"/>
    </source>
</evidence>
<name>A0ABW9XEP6_9SPHN</name>
<evidence type="ECO:0000256" key="5">
    <source>
        <dbReference type="ARBA" id="ARBA00022519"/>
    </source>
</evidence>
<feature type="region of interest" description="Disordered" evidence="10">
    <location>
        <begin position="100"/>
        <end position="152"/>
    </location>
</feature>
<keyword evidence="8 11" id="KW-1133">Transmembrane helix</keyword>
<keyword evidence="7" id="KW-0653">Protein transport</keyword>
<evidence type="ECO:0000256" key="11">
    <source>
        <dbReference type="SAM" id="Phobius"/>
    </source>
</evidence>
<dbReference type="InterPro" id="IPR006260">
    <property type="entry name" value="TonB/TolA_C"/>
</dbReference>
<evidence type="ECO:0000313" key="14">
    <source>
        <dbReference type="Proteomes" id="UP000753724"/>
    </source>
</evidence>
<dbReference type="PROSITE" id="PS52015">
    <property type="entry name" value="TONB_CTD"/>
    <property type="match status" value="1"/>
</dbReference>
<evidence type="ECO:0000259" key="12">
    <source>
        <dbReference type="PROSITE" id="PS52015"/>
    </source>
</evidence>
<dbReference type="InterPro" id="IPR037682">
    <property type="entry name" value="TonB_C"/>
</dbReference>
<dbReference type="Gene3D" id="3.30.1150.10">
    <property type="match status" value="1"/>
</dbReference>
<keyword evidence="4" id="KW-1003">Cell membrane</keyword>
<keyword evidence="3" id="KW-0813">Transport</keyword>
<keyword evidence="5" id="KW-0997">Cell inner membrane</keyword>
<evidence type="ECO:0000256" key="1">
    <source>
        <dbReference type="ARBA" id="ARBA00004383"/>
    </source>
</evidence>
<feature type="compositionally biased region" description="Low complexity" evidence="10">
    <location>
        <begin position="136"/>
        <end position="146"/>
    </location>
</feature>
<evidence type="ECO:0000256" key="3">
    <source>
        <dbReference type="ARBA" id="ARBA00022448"/>
    </source>
</evidence>
<keyword evidence="14" id="KW-1185">Reference proteome</keyword>
<keyword evidence="9 11" id="KW-0472">Membrane</keyword>
<feature type="domain" description="TonB C-terminal" evidence="12">
    <location>
        <begin position="159"/>
        <end position="252"/>
    </location>
</feature>
<dbReference type="NCBIfam" id="TIGR01352">
    <property type="entry name" value="tonB_Cterm"/>
    <property type="match status" value="1"/>
</dbReference>
<protein>
    <submittedName>
        <fullName evidence="13">TonB family protein</fullName>
    </submittedName>
</protein>
<evidence type="ECO:0000256" key="7">
    <source>
        <dbReference type="ARBA" id="ARBA00022927"/>
    </source>
</evidence>
<sequence>MSAALASDPVPTRWGGALGMAAAGHAVALAGVLWLGYHAAPKPEEPAILVELPPLPPAMAQAVAQAQAVAPQTPPDQPESTPVEAPRIAMPLPADAVTVPPKVAPQPQVQPAPQPAPVAQPAPAPAPVPAPPAPPAVAQASVPSPSIGDDPRAQKAQANYYQQLMAYLARRKDYPAEARQARQQGVVTVRFTIDQNGNISGETIKRGSGFAVLDSATLALLRRVSPVPPIPRDMRRDSITLSLPIEYSLTSK</sequence>
<evidence type="ECO:0000313" key="13">
    <source>
        <dbReference type="EMBL" id="NBC37017.1"/>
    </source>
</evidence>
<comment type="subcellular location">
    <subcellularLocation>
        <location evidence="1">Cell inner membrane</location>
        <topology evidence="1">Single-pass membrane protein</topology>
        <orientation evidence="1">Periplasmic side</orientation>
    </subcellularLocation>
</comment>
<evidence type="ECO:0000256" key="2">
    <source>
        <dbReference type="ARBA" id="ARBA00006555"/>
    </source>
</evidence>
<accession>A0ABW9XEP6</accession>
<dbReference type="PANTHER" id="PTHR33446">
    <property type="entry name" value="PROTEIN TONB-RELATED"/>
    <property type="match status" value="1"/>
</dbReference>
<dbReference type="Pfam" id="PF03544">
    <property type="entry name" value="TonB_C"/>
    <property type="match status" value="1"/>
</dbReference>
<evidence type="ECO:0000256" key="9">
    <source>
        <dbReference type="ARBA" id="ARBA00023136"/>
    </source>
</evidence>
<feature type="compositionally biased region" description="Pro residues" evidence="10">
    <location>
        <begin position="102"/>
        <end position="135"/>
    </location>
</feature>
<evidence type="ECO:0000256" key="8">
    <source>
        <dbReference type="ARBA" id="ARBA00022989"/>
    </source>
</evidence>
<comment type="similarity">
    <text evidence="2">Belongs to the TonB family.</text>
</comment>
<dbReference type="SUPFAM" id="SSF74653">
    <property type="entry name" value="TolA/TonB C-terminal domain"/>
    <property type="match status" value="1"/>
</dbReference>